<accession>A0A8T0IKL6</accession>
<gene>
    <name evidence="1" type="ORF">KC19_3G202900</name>
</gene>
<name>A0A8T0IKL6_CERPU</name>
<dbReference type="EMBL" id="CM026423">
    <property type="protein sequence ID" value="KAG0584324.1"/>
    <property type="molecule type" value="Genomic_DNA"/>
</dbReference>
<keyword evidence="2" id="KW-1185">Reference proteome</keyword>
<evidence type="ECO:0000313" key="2">
    <source>
        <dbReference type="Proteomes" id="UP000822688"/>
    </source>
</evidence>
<proteinExistence type="predicted"/>
<dbReference type="AlphaFoldDB" id="A0A8T0IKL6"/>
<protein>
    <submittedName>
        <fullName evidence="1">Uncharacterized protein</fullName>
    </submittedName>
</protein>
<dbReference type="Proteomes" id="UP000822688">
    <property type="component" value="Chromosome 3"/>
</dbReference>
<comment type="caution">
    <text evidence="1">The sequence shown here is derived from an EMBL/GenBank/DDBJ whole genome shotgun (WGS) entry which is preliminary data.</text>
</comment>
<evidence type="ECO:0000313" key="1">
    <source>
        <dbReference type="EMBL" id="KAG0584324.1"/>
    </source>
</evidence>
<organism evidence="1 2">
    <name type="scientific">Ceratodon purpureus</name>
    <name type="common">Fire moss</name>
    <name type="synonym">Dicranum purpureum</name>
    <dbReference type="NCBI Taxonomy" id="3225"/>
    <lineage>
        <taxon>Eukaryota</taxon>
        <taxon>Viridiplantae</taxon>
        <taxon>Streptophyta</taxon>
        <taxon>Embryophyta</taxon>
        <taxon>Bryophyta</taxon>
        <taxon>Bryophytina</taxon>
        <taxon>Bryopsida</taxon>
        <taxon>Dicranidae</taxon>
        <taxon>Pseudoditrichales</taxon>
        <taxon>Ditrichaceae</taxon>
        <taxon>Ceratodon</taxon>
    </lineage>
</organism>
<reference evidence="1" key="1">
    <citation type="submission" date="2020-06" db="EMBL/GenBank/DDBJ databases">
        <title>WGS assembly of Ceratodon purpureus strain R40.</title>
        <authorList>
            <person name="Carey S.B."/>
            <person name="Jenkins J."/>
            <person name="Shu S."/>
            <person name="Lovell J.T."/>
            <person name="Sreedasyam A."/>
            <person name="Maumus F."/>
            <person name="Tiley G.P."/>
            <person name="Fernandez-Pozo N."/>
            <person name="Barry K."/>
            <person name="Chen C."/>
            <person name="Wang M."/>
            <person name="Lipzen A."/>
            <person name="Daum C."/>
            <person name="Saski C.A."/>
            <person name="Payton A.C."/>
            <person name="Mcbreen J.C."/>
            <person name="Conrad R.E."/>
            <person name="Kollar L.M."/>
            <person name="Olsson S."/>
            <person name="Huttunen S."/>
            <person name="Landis J.B."/>
            <person name="Wickett N.J."/>
            <person name="Johnson M.G."/>
            <person name="Rensing S.A."/>
            <person name="Grimwood J."/>
            <person name="Schmutz J."/>
            <person name="Mcdaniel S.F."/>
        </authorList>
    </citation>
    <scope>NUCLEOTIDE SEQUENCE</scope>
    <source>
        <strain evidence="1">R40</strain>
    </source>
</reference>
<sequence>MLCASGSPSIASLASEYRYICSCASSPDGSDLPLRENSAGSTEVTFGLEFAYGRLASTTPISSPSAILPPADLESSLLDASGTPHCEMKTSPVPFKDHVASSFRWSY</sequence>